<organism evidence="2 3">
    <name type="scientific">Hibiscus sabdariffa</name>
    <name type="common">roselle</name>
    <dbReference type="NCBI Taxonomy" id="183260"/>
    <lineage>
        <taxon>Eukaryota</taxon>
        <taxon>Viridiplantae</taxon>
        <taxon>Streptophyta</taxon>
        <taxon>Embryophyta</taxon>
        <taxon>Tracheophyta</taxon>
        <taxon>Spermatophyta</taxon>
        <taxon>Magnoliopsida</taxon>
        <taxon>eudicotyledons</taxon>
        <taxon>Gunneridae</taxon>
        <taxon>Pentapetalae</taxon>
        <taxon>rosids</taxon>
        <taxon>malvids</taxon>
        <taxon>Malvales</taxon>
        <taxon>Malvaceae</taxon>
        <taxon>Malvoideae</taxon>
        <taxon>Hibiscus</taxon>
    </lineage>
</organism>
<comment type="caution">
    <text evidence="2">The sequence shown here is derived from an EMBL/GenBank/DDBJ whole genome shotgun (WGS) entry which is preliminary data.</text>
</comment>
<proteinExistence type="predicted"/>
<name>A0ABR2QCR3_9ROSI</name>
<keyword evidence="3" id="KW-1185">Reference proteome</keyword>
<feature type="region of interest" description="Disordered" evidence="1">
    <location>
        <begin position="1"/>
        <end position="25"/>
    </location>
</feature>
<protein>
    <submittedName>
        <fullName evidence="2">Uncharacterized protein</fullName>
    </submittedName>
</protein>
<evidence type="ECO:0000313" key="3">
    <source>
        <dbReference type="Proteomes" id="UP001396334"/>
    </source>
</evidence>
<reference evidence="2 3" key="1">
    <citation type="journal article" date="2024" name="G3 (Bethesda)">
        <title>Genome assembly of Hibiscus sabdariffa L. provides insights into metabolisms of medicinal natural products.</title>
        <authorList>
            <person name="Kim T."/>
        </authorList>
    </citation>
    <scope>NUCLEOTIDE SEQUENCE [LARGE SCALE GENOMIC DNA]</scope>
    <source>
        <strain evidence="2">TK-2024</strain>
        <tissue evidence="2">Old leaves</tissue>
    </source>
</reference>
<dbReference type="Proteomes" id="UP001396334">
    <property type="component" value="Unassembled WGS sequence"/>
</dbReference>
<dbReference type="EMBL" id="JBBPBN010000041">
    <property type="protein sequence ID" value="KAK8998438.1"/>
    <property type="molecule type" value="Genomic_DNA"/>
</dbReference>
<evidence type="ECO:0000256" key="1">
    <source>
        <dbReference type="SAM" id="MobiDB-lite"/>
    </source>
</evidence>
<gene>
    <name evidence="2" type="ORF">V6N11_083829</name>
</gene>
<accession>A0ABR2QCR3</accession>
<evidence type="ECO:0000313" key="2">
    <source>
        <dbReference type="EMBL" id="KAK8998438.1"/>
    </source>
</evidence>
<sequence length="101" mass="10677">MPSSVFHGGPTASCRSWPPKGGEVDPSCSDFMQAITFMQVDAGQGSGRSSPLEVARWTPSFHAAPHILQVALLPNSSQLRMGEGLVPQTRPPRGGVVPLIL</sequence>